<evidence type="ECO:0000256" key="1">
    <source>
        <dbReference type="SAM" id="MobiDB-lite"/>
    </source>
</evidence>
<sequence>MEEGGLQILNTLGNHFRDMTTQFIWDGSVSKSVATTILSQCILIECISISYDSGILEKSIRRANPKTDNTKIRDQTYQHILSVNAKIFRTQRFNPAEFILILDSIFPSKTSSVIHGIQTSTNELNIHIHNPSVILVETVASHFLKSARVRRQVAALYSSTILLFIDTANDFARMGNFAGENGMEYFRDKKRQMSSYLVTLEEVPISVAASMENILQFWKKLHSKVSLATTTPPQKSNWNCRFNEQHPATEECMLYKYYFQYINCTDAQKCILLYRDLVDLKQAFQPSFNNNPHRFYISSYSQRQQSYYLQIFFPKENFPHEDCNVLCPFQYNFWLPILSVVATASVWLILIRQEKIGYVTYSKTSVATTEGRNLSIIIKAGYTRLAIIWIFSAVFLCQFYASSLHSVVTFTADKIPPNLPTTIEQLSGRDDFDILARKGFPYSLYIHFFAYWYKKENMRKLNSFNVTMTLNINGNFLKYKLQPKNVTFRQFAALQETYMENVVENERLIFGHTKLQSVIPKPQKVFYKRNHLWTQRFPNFATFHLVKFLGAFVQSGLHDWELIKFQKVERWRDWKKLNGKSELGISNGQLFSQIFMTERVERRYRPPMYITMSTLSKGFYLGCMILSAAAACLLVELLLKILKMGLEFVIPKLEWVKARADEMLRQNEVDTEGASAGEIRNTREDEEVE</sequence>
<name>A0ABP1QZG5_9HEXA</name>
<keyword evidence="4" id="KW-1185">Reference proteome</keyword>
<feature type="transmembrane region" description="Helical" evidence="2">
    <location>
        <begin position="333"/>
        <end position="351"/>
    </location>
</feature>
<comment type="caution">
    <text evidence="3">The sequence shown here is derived from an EMBL/GenBank/DDBJ whole genome shotgun (WGS) entry which is preliminary data.</text>
</comment>
<protein>
    <submittedName>
        <fullName evidence="3">Uncharacterized protein</fullName>
    </submittedName>
</protein>
<feature type="transmembrane region" description="Helical" evidence="2">
    <location>
        <begin position="382"/>
        <end position="401"/>
    </location>
</feature>
<evidence type="ECO:0000313" key="3">
    <source>
        <dbReference type="EMBL" id="CAL8112351.1"/>
    </source>
</evidence>
<keyword evidence="2" id="KW-1133">Transmembrane helix</keyword>
<dbReference type="Proteomes" id="UP001642540">
    <property type="component" value="Unassembled WGS sequence"/>
</dbReference>
<evidence type="ECO:0000256" key="2">
    <source>
        <dbReference type="SAM" id="Phobius"/>
    </source>
</evidence>
<accession>A0ABP1QZG5</accession>
<dbReference type="EMBL" id="CAXLJM020000048">
    <property type="protein sequence ID" value="CAL8112351.1"/>
    <property type="molecule type" value="Genomic_DNA"/>
</dbReference>
<keyword evidence="2" id="KW-0812">Transmembrane</keyword>
<feature type="transmembrane region" description="Helical" evidence="2">
    <location>
        <begin position="434"/>
        <end position="453"/>
    </location>
</feature>
<keyword evidence="2" id="KW-0472">Membrane</keyword>
<feature type="transmembrane region" description="Helical" evidence="2">
    <location>
        <begin position="618"/>
        <end position="639"/>
    </location>
</feature>
<reference evidence="3 4" key="1">
    <citation type="submission" date="2024-08" db="EMBL/GenBank/DDBJ databases">
        <authorList>
            <person name="Cucini C."/>
            <person name="Frati F."/>
        </authorList>
    </citation>
    <scope>NUCLEOTIDE SEQUENCE [LARGE SCALE GENOMIC DNA]</scope>
</reference>
<proteinExistence type="predicted"/>
<feature type="region of interest" description="Disordered" evidence="1">
    <location>
        <begin position="670"/>
        <end position="689"/>
    </location>
</feature>
<organism evidence="3 4">
    <name type="scientific">Orchesella dallaii</name>
    <dbReference type="NCBI Taxonomy" id="48710"/>
    <lineage>
        <taxon>Eukaryota</taxon>
        <taxon>Metazoa</taxon>
        <taxon>Ecdysozoa</taxon>
        <taxon>Arthropoda</taxon>
        <taxon>Hexapoda</taxon>
        <taxon>Collembola</taxon>
        <taxon>Entomobryomorpha</taxon>
        <taxon>Entomobryoidea</taxon>
        <taxon>Orchesellidae</taxon>
        <taxon>Orchesellinae</taxon>
        <taxon>Orchesella</taxon>
    </lineage>
</organism>
<gene>
    <name evidence="3" type="ORF">ODALV1_LOCUS15607</name>
</gene>
<evidence type="ECO:0000313" key="4">
    <source>
        <dbReference type="Proteomes" id="UP001642540"/>
    </source>
</evidence>